<accession>A0ABS5TDL1</accession>
<gene>
    <name evidence="1" type="ORF">KIH74_04545</name>
</gene>
<evidence type="ECO:0000313" key="2">
    <source>
        <dbReference type="Proteomes" id="UP001197247"/>
    </source>
</evidence>
<proteinExistence type="predicted"/>
<keyword evidence="2" id="KW-1185">Reference proteome</keyword>
<dbReference type="SUPFAM" id="SSF101386">
    <property type="entry name" value="all-alpha NTP pyrophosphatases"/>
    <property type="match status" value="1"/>
</dbReference>
<comment type="caution">
    <text evidence="1">The sequence shown here is derived from an EMBL/GenBank/DDBJ whole genome shotgun (WGS) entry which is preliminary data.</text>
</comment>
<sequence length="107" mass="12197">MQIGELTEQVERISQGYASRFGIDRDANWFVLKLQEEMGELTQAHLMLSGQARTKGRTGDEIGELFRSEVADVLCHVLLLAHHHDIDVIEEVRRKWLVWADGTGLPQ</sequence>
<dbReference type="Gene3D" id="1.10.287.1080">
    <property type="entry name" value="MazG-like"/>
    <property type="match status" value="1"/>
</dbReference>
<name>A0ABS5TDL1_9ACTN</name>
<organism evidence="1 2">
    <name type="scientific">Kineosporia corallincola</name>
    <dbReference type="NCBI Taxonomy" id="2835133"/>
    <lineage>
        <taxon>Bacteria</taxon>
        <taxon>Bacillati</taxon>
        <taxon>Actinomycetota</taxon>
        <taxon>Actinomycetes</taxon>
        <taxon>Kineosporiales</taxon>
        <taxon>Kineosporiaceae</taxon>
        <taxon>Kineosporia</taxon>
    </lineage>
</organism>
<dbReference type="CDD" id="cd11538">
    <property type="entry name" value="NTP-PPase_u1"/>
    <property type="match status" value="1"/>
</dbReference>
<reference evidence="1 2" key="1">
    <citation type="submission" date="2021-05" db="EMBL/GenBank/DDBJ databases">
        <title>Kineosporia and Streptomyces sp. nov. two new marine actinobacteria isolated from Coral.</title>
        <authorList>
            <person name="Buangrab K."/>
            <person name="Sutthacheep M."/>
            <person name="Yeemin T."/>
            <person name="Harunari E."/>
            <person name="Igarashi Y."/>
            <person name="Kanchanasin P."/>
            <person name="Tanasupawat S."/>
            <person name="Phongsopitanun W."/>
        </authorList>
    </citation>
    <scope>NUCLEOTIDE SEQUENCE [LARGE SCALE GENOMIC DNA]</scope>
    <source>
        <strain evidence="1 2">J2-2</strain>
    </source>
</reference>
<protein>
    <recommendedName>
        <fullName evidence="3">Pyrophosphatase</fullName>
    </recommendedName>
</protein>
<dbReference type="Proteomes" id="UP001197247">
    <property type="component" value="Unassembled WGS sequence"/>
</dbReference>
<dbReference type="RefSeq" id="WP_214154483.1">
    <property type="nucleotide sequence ID" value="NZ_JAHBAY010000002.1"/>
</dbReference>
<evidence type="ECO:0000313" key="1">
    <source>
        <dbReference type="EMBL" id="MBT0768178.1"/>
    </source>
</evidence>
<evidence type="ECO:0008006" key="3">
    <source>
        <dbReference type="Google" id="ProtNLM"/>
    </source>
</evidence>
<dbReference type="EMBL" id="JAHBAY010000002">
    <property type="protein sequence ID" value="MBT0768178.1"/>
    <property type="molecule type" value="Genomic_DNA"/>
</dbReference>